<evidence type="ECO:0000256" key="1">
    <source>
        <dbReference type="SAM" id="Phobius"/>
    </source>
</evidence>
<sequence>MSSARERRELRDRRARRDPGRRRGPWYLLTGLILGLAFGLLFSLRISPVQYVDTAPEVLRQADKDQYRILVALAYQANGDLGRASERLANLHDPAPEAPLAELAQRLVADNQNIETARALAQLASALVQPAGASTQSTPGNAVTTAAATAVVGTPYSTLENAQAIQTATPQPSPTLPAPTVAPRITVTPTLSTPFVLIDRQPVCDPSVEDGLIQVTVQDAAGHPLPGIRITAAWQSGEESFYTGLTPMISPGYADFGMTEGYTYLVTAGEGGEQASGLTTGECTASDGSRRLSGWKLIFALP</sequence>
<keyword evidence="1" id="KW-1133">Transmembrane helix</keyword>
<organism evidence="2">
    <name type="scientific">Longilinea arvoryzae</name>
    <dbReference type="NCBI Taxonomy" id="360412"/>
    <lineage>
        <taxon>Bacteria</taxon>
        <taxon>Bacillati</taxon>
        <taxon>Chloroflexota</taxon>
        <taxon>Anaerolineae</taxon>
        <taxon>Anaerolineales</taxon>
        <taxon>Anaerolineaceae</taxon>
        <taxon>Longilinea</taxon>
    </lineage>
</organism>
<proteinExistence type="predicted"/>
<evidence type="ECO:0000313" key="2">
    <source>
        <dbReference type="EMBL" id="GAP13424.1"/>
    </source>
</evidence>
<dbReference type="RefSeq" id="WP_075072761.1">
    <property type="nucleotide sequence ID" value="NZ_DF967972.1"/>
</dbReference>
<dbReference type="OrthoDB" id="165666at2"/>
<evidence type="ECO:0000313" key="3">
    <source>
        <dbReference type="Proteomes" id="UP000055060"/>
    </source>
</evidence>
<name>A0A0S7BEP4_9CHLR</name>
<keyword evidence="1" id="KW-0812">Transmembrane</keyword>
<keyword evidence="1" id="KW-0472">Membrane</keyword>
<dbReference type="EMBL" id="DF967972">
    <property type="protein sequence ID" value="GAP13424.1"/>
    <property type="molecule type" value="Genomic_DNA"/>
</dbReference>
<reference evidence="2" key="1">
    <citation type="submission" date="2015-07" db="EMBL/GenBank/DDBJ databases">
        <title>Draft Genome Sequences of Anaerolinea thermolimosa IMO-1, Bellilinea caldifistulae GOMI-1, Leptolinea tardivitalis YMTK-2, Levilinea saccharolytica KIBI-1,Longilinea arvoryzae KOME-1, Previously Described as Members of the Anaerolineaceae (Chloroflexi).</title>
        <authorList>
            <person name="Sekiguchi Y."/>
            <person name="Ohashi A."/>
            <person name="Matsuura N."/>
            <person name="Tourlousse M.D."/>
        </authorList>
    </citation>
    <scope>NUCLEOTIDE SEQUENCE [LARGE SCALE GENOMIC DNA]</scope>
    <source>
        <strain evidence="2">KOME-1</strain>
    </source>
</reference>
<keyword evidence="3" id="KW-1185">Reference proteome</keyword>
<accession>A0A0S7BEP4</accession>
<dbReference type="AlphaFoldDB" id="A0A0S7BEP4"/>
<feature type="transmembrane region" description="Helical" evidence="1">
    <location>
        <begin position="26"/>
        <end position="44"/>
    </location>
</feature>
<dbReference type="STRING" id="360412.LARV_01178"/>
<dbReference type="Proteomes" id="UP000055060">
    <property type="component" value="Unassembled WGS sequence"/>
</dbReference>
<gene>
    <name evidence="2" type="ORF">LARV_01178</name>
</gene>
<protein>
    <submittedName>
        <fullName evidence="2">Uncharacterized protein</fullName>
    </submittedName>
</protein>